<dbReference type="Proteomes" id="UP000054844">
    <property type="component" value="Unassembled WGS sequence"/>
</dbReference>
<comment type="cofactor">
    <cofactor evidence="1">
        <name>FAD</name>
        <dbReference type="ChEBI" id="CHEBI:57692"/>
    </cofactor>
</comment>
<dbReference type="SUPFAM" id="SSF51905">
    <property type="entry name" value="FAD/NAD(P)-binding domain"/>
    <property type="match status" value="1"/>
</dbReference>
<dbReference type="STRING" id="207340.APZ41_009475"/>
<keyword evidence="8" id="KW-1185">Reference proteome</keyword>
<evidence type="ECO:0000256" key="1">
    <source>
        <dbReference type="ARBA" id="ARBA00001974"/>
    </source>
</evidence>
<feature type="region of interest" description="Disordered" evidence="5">
    <location>
        <begin position="371"/>
        <end position="413"/>
    </location>
</feature>
<comment type="caution">
    <text evidence="7">The sequence shown here is derived from an EMBL/GenBank/DDBJ whole genome shotgun (WGS) entry which is preliminary data.</text>
</comment>
<evidence type="ECO:0000259" key="6">
    <source>
        <dbReference type="Pfam" id="PF01266"/>
    </source>
</evidence>
<dbReference type="Pfam" id="PF01266">
    <property type="entry name" value="DAO"/>
    <property type="match status" value="1"/>
</dbReference>
<keyword evidence="2" id="KW-0285">Flavoprotein</keyword>
<evidence type="ECO:0000313" key="8">
    <source>
        <dbReference type="Proteomes" id="UP000054844"/>
    </source>
</evidence>
<keyword evidence="4" id="KW-0560">Oxidoreductase</keyword>
<proteinExistence type="predicted"/>
<evidence type="ECO:0000256" key="5">
    <source>
        <dbReference type="SAM" id="MobiDB-lite"/>
    </source>
</evidence>
<dbReference type="PANTHER" id="PTHR10961">
    <property type="entry name" value="PEROXISOMAL SARCOSINE OXIDASE"/>
    <property type="match status" value="1"/>
</dbReference>
<sequence>MAGIGKALVVGGGIMGLCSARALRRAGWAVEVLEQDTCPNPRGSSVDHHRLIRHAYGAERVYMRMVDRAHRAWDSLFAAIGETPYIPTGTLMLADARDSWLAASRATLGPAGHRMEEIPPATLTARFPMLDPAGLAEVAFLPTGGVLLAERIVAGLARHLEASGVTLRRARVEAVDPARGQARLADGTVAGADLLVLAAGPWTARLLPELAPRATPSRQIVVFLEPPATHRAAWEAGPMVLDLSPSGGFYAVPPVAGTPLKIGDHRFSLRGDPDDPREASPAEAEEILALARPRLRDAGGYRVLGARACYYEVAPEERIALARPGERCLALCGTSGHGFKFGPVLGDALAAAAATPEHLPVLAAWVAGQAEPPPDLLPPAADPDGGPSCRLPPPVPGDKAPEQVTKTGAWPTP</sequence>
<evidence type="ECO:0000313" key="7">
    <source>
        <dbReference type="EMBL" id="ONH83463.1"/>
    </source>
</evidence>
<dbReference type="InterPro" id="IPR045170">
    <property type="entry name" value="MTOX"/>
</dbReference>
<dbReference type="InterPro" id="IPR006076">
    <property type="entry name" value="FAD-dep_OxRdtase"/>
</dbReference>
<dbReference type="Gene3D" id="3.30.9.10">
    <property type="entry name" value="D-Amino Acid Oxidase, subunit A, domain 2"/>
    <property type="match status" value="1"/>
</dbReference>
<feature type="compositionally biased region" description="Pro residues" evidence="5">
    <location>
        <begin position="371"/>
        <end position="381"/>
    </location>
</feature>
<dbReference type="OrthoDB" id="9806257at2"/>
<name>A0A1S8D545_9PROT</name>
<dbReference type="RefSeq" id="WP_058389779.1">
    <property type="nucleotide sequence ID" value="NZ_CP034924.1"/>
</dbReference>
<organism evidence="7 8">
    <name type="scientific">Roseomonas mucosa</name>
    <dbReference type="NCBI Taxonomy" id="207340"/>
    <lineage>
        <taxon>Bacteria</taxon>
        <taxon>Pseudomonadati</taxon>
        <taxon>Pseudomonadota</taxon>
        <taxon>Alphaproteobacteria</taxon>
        <taxon>Acetobacterales</taxon>
        <taxon>Roseomonadaceae</taxon>
        <taxon>Roseomonas</taxon>
    </lineage>
</organism>
<evidence type="ECO:0000256" key="4">
    <source>
        <dbReference type="ARBA" id="ARBA00023002"/>
    </source>
</evidence>
<gene>
    <name evidence="7" type="ORF">APZ41_009475</name>
</gene>
<dbReference type="EMBL" id="LLWF02000024">
    <property type="protein sequence ID" value="ONH83463.1"/>
    <property type="molecule type" value="Genomic_DNA"/>
</dbReference>
<dbReference type="PANTHER" id="PTHR10961:SF7">
    <property type="entry name" value="FAD DEPENDENT OXIDOREDUCTASE DOMAIN-CONTAINING PROTEIN"/>
    <property type="match status" value="1"/>
</dbReference>
<keyword evidence="3" id="KW-0274">FAD</keyword>
<protein>
    <recommendedName>
        <fullName evidence="6">FAD dependent oxidoreductase domain-containing protein</fullName>
    </recommendedName>
</protein>
<evidence type="ECO:0000256" key="2">
    <source>
        <dbReference type="ARBA" id="ARBA00022630"/>
    </source>
</evidence>
<dbReference type="GO" id="GO:0050660">
    <property type="term" value="F:flavin adenine dinucleotide binding"/>
    <property type="evidence" value="ECO:0007669"/>
    <property type="project" value="InterPro"/>
</dbReference>
<accession>A0A1S8D545</accession>
<reference evidence="7" key="1">
    <citation type="submission" date="2016-12" db="EMBL/GenBank/DDBJ databases">
        <title>Draft genome sequence of Roseomonas mucosa strain AU37, isolated from a peripheral intravenous catheter.</title>
        <authorList>
            <person name="Choudhury M.A."/>
            <person name="Sidjabat H.E."/>
            <person name="Wailan A.M."/>
            <person name="Zhang L."/>
            <person name="Marsh N.M."/>
            <person name="Rickard C.M."/>
            <person name="Davies M."/>
            <person name="Mcmillan D.J."/>
        </authorList>
    </citation>
    <scope>NUCLEOTIDE SEQUENCE [LARGE SCALE GENOMIC DNA]</scope>
    <source>
        <strain evidence="7">AU37</strain>
    </source>
</reference>
<dbReference type="GO" id="GO:0008115">
    <property type="term" value="F:sarcosine oxidase activity"/>
    <property type="evidence" value="ECO:0007669"/>
    <property type="project" value="TreeGrafter"/>
</dbReference>
<evidence type="ECO:0000256" key="3">
    <source>
        <dbReference type="ARBA" id="ARBA00022827"/>
    </source>
</evidence>
<dbReference type="AlphaFoldDB" id="A0A1S8D545"/>
<dbReference type="InterPro" id="IPR036188">
    <property type="entry name" value="FAD/NAD-bd_sf"/>
</dbReference>
<dbReference type="Gene3D" id="3.50.50.60">
    <property type="entry name" value="FAD/NAD(P)-binding domain"/>
    <property type="match status" value="1"/>
</dbReference>
<feature type="domain" description="FAD dependent oxidoreductase" evidence="6">
    <location>
        <begin position="7"/>
        <end position="351"/>
    </location>
</feature>
<dbReference type="SUPFAM" id="SSF54373">
    <property type="entry name" value="FAD-linked reductases, C-terminal domain"/>
    <property type="match status" value="1"/>
</dbReference>